<evidence type="ECO:0000256" key="1">
    <source>
        <dbReference type="SAM" id="Coils"/>
    </source>
</evidence>
<evidence type="ECO:0000313" key="3">
    <source>
        <dbReference type="Proteomes" id="UP000007721"/>
    </source>
</evidence>
<protein>
    <submittedName>
        <fullName evidence="2">Uncharacterized protein</fullName>
    </submittedName>
</protein>
<keyword evidence="1" id="KW-0175">Coiled coil</keyword>
<proteinExistence type="predicted"/>
<reference evidence="2 3" key="1">
    <citation type="submission" date="2009-01" db="EMBL/GenBank/DDBJ databases">
        <title>Complete sequence of Geobacter sp. FRC-32.</title>
        <authorList>
            <consortium name="US DOE Joint Genome Institute"/>
            <person name="Lucas S."/>
            <person name="Copeland A."/>
            <person name="Lapidus A."/>
            <person name="Glavina del Rio T."/>
            <person name="Dalin E."/>
            <person name="Tice H."/>
            <person name="Bruce D."/>
            <person name="Goodwin L."/>
            <person name="Pitluck S."/>
            <person name="Saunders E."/>
            <person name="Brettin T."/>
            <person name="Detter J.C."/>
            <person name="Han C."/>
            <person name="Larimer F."/>
            <person name="Land M."/>
            <person name="Hauser L."/>
            <person name="Kyrpides N."/>
            <person name="Ovchinnikova G."/>
            <person name="Kostka J."/>
            <person name="Richardson P."/>
        </authorList>
    </citation>
    <scope>NUCLEOTIDE SEQUENCE [LARGE SCALE GENOMIC DNA]</scope>
    <source>
        <strain evidence="3">DSM 22248 / JCM 15807 / FRC-32</strain>
    </source>
</reference>
<dbReference type="Proteomes" id="UP000007721">
    <property type="component" value="Chromosome"/>
</dbReference>
<feature type="coiled-coil region" evidence="1">
    <location>
        <begin position="1"/>
        <end position="28"/>
    </location>
</feature>
<dbReference type="HOGENOM" id="CLU_211497_0_0_7"/>
<name>B9M2J3_GEODF</name>
<keyword evidence="3" id="KW-1185">Reference proteome</keyword>
<organism evidence="2 3">
    <name type="scientific">Geotalea daltonii (strain DSM 22248 / JCM 15807 / FRC-32)</name>
    <name type="common">Geobacter daltonii</name>
    <dbReference type="NCBI Taxonomy" id="316067"/>
    <lineage>
        <taxon>Bacteria</taxon>
        <taxon>Pseudomonadati</taxon>
        <taxon>Thermodesulfobacteriota</taxon>
        <taxon>Desulfuromonadia</taxon>
        <taxon>Geobacterales</taxon>
        <taxon>Geobacteraceae</taxon>
        <taxon>Geotalea</taxon>
    </lineage>
</organism>
<dbReference type="STRING" id="316067.Geob_1011"/>
<gene>
    <name evidence="2" type="ordered locus">Geob_1011</name>
</gene>
<dbReference type="KEGG" id="geo:Geob_1011"/>
<accession>B9M2J3</accession>
<evidence type="ECO:0000313" key="2">
    <source>
        <dbReference type="EMBL" id="ACM19372.1"/>
    </source>
</evidence>
<dbReference type="RefSeq" id="WP_012646101.1">
    <property type="nucleotide sequence ID" value="NC_011979.1"/>
</dbReference>
<sequence length="50" mass="6038">MAEEKDLLEELTQEIKRNIDSNKKFLQRVFDEDFESEDEENGEVEVFEEL</sequence>
<dbReference type="AlphaFoldDB" id="B9M2J3"/>
<dbReference type="EMBL" id="CP001390">
    <property type="protein sequence ID" value="ACM19372.1"/>
    <property type="molecule type" value="Genomic_DNA"/>
</dbReference>